<accession>A0ABW0VZG4</accession>
<organism evidence="1 2">
    <name type="scientific">Paenibacillus solisilvae</name>
    <dbReference type="NCBI Taxonomy" id="2486751"/>
    <lineage>
        <taxon>Bacteria</taxon>
        <taxon>Bacillati</taxon>
        <taxon>Bacillota</taxon>
        <taxon>Bacilli</taxon>
        <taxon>Bacillales</taxon>
        <taxon>Paenibacillaceae</taxon>
        <taxon>Paenibacillus</taxon>
    </lineage>
</organism>
<gene>
    <name evidence="1" type="ORF">ACFPYJ_14955</name>
</gene>
<proteinExistence type="predicted"/>
<dbReference type="RefSeq" id="WP_379188956.1">
    <property type="nucleotide sequence ID" value="NZ_JBHSOW010000052.1"/>
</dbReference>
<dbReference type="EMBL" id="JBHSOW010000052">
    <property type="protein sequence ID" value="MFC5650402.1"/>
    <property type="molecule type" value="Genomic_DNA"/>
</dbReference>
<keyword evidence="2" id="KW-1185">Reference proteome</keyword>
<comment type="caution">
    <text evidence="1">The sequence shown here is derived from an EMBL/GenBank/DDBJ whole genome shotgun (WGS) entry which is preliminary data.</text>
</comment>
<reference evidence="2" key="1">
    <citation type="journal article" date="2019" name="Int. J. Syst. Evol. Microbiol.">
        <title>The Global Catalogue of Microorganisms (GCM) 10K type strain sequencing project: providing services to taxonomists for standard genome sequencing and annotation.</title>
        <authorList>
            <consortium name="The Broad Institute Genomics Platform"/>
            <consortium name="The Broad Institute Genome Sequencing Center for Infectious Disease"/>
            <person name="Wu L."/>
            <person name="Ma J."/>
        </authorList>
    </citation>
    <scope>NUCLEOTIDE SEQUENCE [LARGE SCALE GENOMIC DNA]</scope>
    <source>
        <strain evidence="2">CGMCC 1.3240</strain>
    </source>
</reference>
<evidence type="ECO:0000313" key="1">
    <source>
        <dbReference type="EMBL" id="MFC5650402.1"/>
    </source>
</evidence>
<evidence type="ECO:0000313" key="2">
    <source>
        <dbReference type="Proteomes" id="UP001596047"/>
    </source>
</evidence>
<dbReference type="Proteomes" id="UP001596047">
    <property type="component" value="Unassembled WGS sequence"/>
</dbReference>
<name>A0ABW0VZG4_9BACL</name>
<protein>
    <submittedName>
        <fullName evidence="1">Uncharacterized protein</fullName>
    </submittedName>
</protein>
<sequence length="96" mass="11037">MYQGLLPKVFPEGEYTLIVFSASKDEAIISKHVEKALRKLAEKPNSYIFIFAEKFTIGAVNYLDSLGIKHIALREPDSRTDQQYNDMKNHLDPHIK</sequence>